<keyword evidence="7 11" id="KW-0547">Nucleotide-binding</keyword>
<feature type="domain" description="Cytidyltransferase-like" evidence="12">
    <location>
        <begin position="12"/>
        <end position="190"/>
    </location>
</feature>
<evidence type="ECO:0000256" key="8">
    <source>
        <dbReference type="ARBA" id="ARBA00022840"/>
    </source>
</evidence>
<evidence type="ECO:0000256" key="7">
    <source>
        <dbReference type="ARBA" id="ARBA00022741"/>
    </source>
</evidence>
<dbReference type="Gene3D" id="3.40.50.620">
    <property type="entry name" value="HUPs"/>
    <property type="match status" value="1"/>
</dbReference>
<keyword evidence="8 11" id="KW-0067">ATP-binding</keyword>
<comment type="pathway">
    <text evidence="2 11">Cofactor biosynthesis; NAD(+) biosynthesis; deamido-NAD(+) from nicotinate D-ribonucleotide: step 1/1.</text>
</comment>
<evidence type="ECO:0000256" key="2">
    <source>
        <dbReference type="ARBA" id="ARBA00005019"/>
    </source>
</evidence>
<comment type="similarity">
    <text evidence="3 11">Belongs to the NadD family.</text>
</comment>
<dbReference type="PANTHER" id="PTHR39321">
    <property type="entry name" value="NICOTINATE-NUCLEOTIDE ADENYLYLTRANSFERASE-RELATED"/>
    <property type="match status" value="1"/>
</dbReference>
<dbReference type="HAMAP" id="MF_00244">
    <property type="entry name" value="NaMN_adenylyltr"/>
    <property type="match status" value="1"/>
</dbReference>
<comment type="catalytic activity">
    <reaction evidence="10 11">
        <text>nicotinate beta-D-ribonucleotide + ATP + H(+) = deamido-NAD(+) + diphosphate</text>
        <dbReference type="Rhea" id="RHEA:22860"/>
        <dbReference type="ChEBI" id="CHEBI:15378"/>
        <dbReference type="ChEBI" id="CHEBI:30616"/>
        <dbReference type="ChEBI" id="CHEBI:33019"/>
        <dbReference type="ChEBI" id="CHEBI:57502"/>
        <dbReference type="ChEBI" id="CHEBI:58437"/>
        <dbReference type="EC" id="2.7.7.18"/>
    </reaction>
</comment>
<accession>A0A919CLT7</accession>
<dbReference type="GO" id="GO:0005524">
    <property type="term" value="F:ATP binding"/>
    <property type="evidence" value="ECO:0007669"/>
    <property type="project" value="UniProtKB-KW"/>
</dbReference>
<evidence type="ECO:0000256" key="9">
    <source>
        <dbReference type="ARBA" id="ARBA00023027"/>
    </source>
</evidence>
<dbReference type="GO" id="GO:0004515">
    <property type="term" value="F:nicotinate-nucleotide adenylyltransferase activity"/>
    <property type="evidence" value="ECO:0007669"/>
    <property type="project" value="UniProtKB-UniRule"/>
</dbReference>
<evidence type="ECO:0000313" key="13">
    <source>
        <dbReference type="EMBL" id="GHD36846.1"/>
    </source>
</evidence>
<keyword evidence="6 11" id="KW-0548">Nucleotidyltransferase</keyword>
<dbReference type="CDD" id="cd02165">
    <property type="entry name" value="NMNAT"/>
    <property type="match status" value="1"/>
</dbReference>
<evidence type="ECO:0000256" key="3">
    <source>
        <dbReference type="ARBA" id="ARBA00009014"/>
    </source>
</evidence>
<dbReference type="NCBIfam" id="NF000839">
    <property type="entry name" value="PRK00071.1-1"/>
    <property type="match status" value="1"/>
</dbReference>
<dbReference type="InterPro" id="IPR014729">
    <property type="entry name" value="Rossmann-like_a/b/a_fold"/>
</dbReference>
<dbReference type="AlphaFoldDB" id="A0A919CLT7"/>
<dbReference type="SUPFAM" id="SSF52374">
    <property type="entry name" value="Nucleotidylyl transferase"/>
    <property type="match status" value="1"/>
</dbReference>
<dbReference type="Proteomes" id="UP000644693">
    <property type="component" value="Unassembled WGS sequence"/>
</dbReference>
<evidence type="ECO:0000256" key="10">
    <source>
        <dbReference type="ARBA" id="ARBA00048721"/>
    </source>
</evidence>
<keyword evidence="5 11" id="KW-0808">Transferase</keyword>
<dbReference type="PANTHER" id="PTHR39321:SF3">
    <property type="entry name" value="PHOSPHOPANTETHEINE ADENYLYLTRANSFERASE"/>
    <property type="match status" value="1"/>
</dbReference>
<dbReference type="NCBIfam" id="NF000840">
    <property type="entry name" value="PRK00071.1-3"/>
    <property type="match status" value="1"/>
</dbReference>
<evidence type="ECO:0000256" key="5">
    <source>
        <dbReference type="ARBA" id="ARBA00022679"/>
    </source>
</evidence>
<evidence type="ECO:0000256" key="6">
    <source>
        <dbReference type="ARBA" id="ARBA00022695"/>
    </source>
</evidence>
<dbReference type="EMBL" id="BMYM01000002">
    <property type="protein sequence ID" value="GHD36846.1"/>
    <property type="molecule type" value="Genomic_DNA"/>
</dbReference>
<evidence type="ECO:0000256" key="4">
    <source>
        <dbReference type="ARBA" id="ARBA00022642"/>
    </source>
</evidence>
<keyword evidence="4 11" id="KW-0662">Pyridine nucleotide biosynthesis</keyword>
<evidence type="ECO:0000313" key="14">
    <source>
        <dbReference type="Proteomes" id="UP000644693"/>
    </source>
</evidence>
<dbReference type="Pfam" id="PF01467">
    <property type="entry name" value="CTP_transf_like"/>
    <property type="match status" value="1"/>
</dbReference>
<reference evidence="13" key="2">
    <citation type="submission" date="2020-09" db="EMBL/GenBank/DDBJ databases">
        <authorList>
            <person name="Sun Q."/>
            <person name="Kim S."/>
        </authorList>
    </citation>
    <scope>NUCLEOTIDE SEQUENCE</scope>
    <source>
        <strain evidence="13">KCTC 23430</strain>
    </source>
</reference>
<protein>
    <recommendedName>
        <fullName evidence="11">Probable nicotinate-nucleotide adenylyltransferase</fullName>
        <ecNumber evidence="11">2.7.7.18</ecNumber>
    </recommendedName>
    <alternativeName>
        <fullName evidence="11">Deamido-NAD(+) diphosphorylase</fullName>
    </alternativeName>
    <alternativeName>
        <fullName evidence="11">Deamido-NAD(+) pyrophosphorylase</fullName>
    </alternativeName>
    <alternativeName>
        <fullName evidence="11">Nicotinate mononucleotide adenylyltransferase</fullName>
        <shortName evidence="11">NaMN adenylyltransferase</shortName>
    </alternativeName>
</protein>
<dbReference type="NCBIfam" id="TIGR00125">
    <property type="entry name" value="cyt_tran_rel"/>
    <property type="match status" value="1"/>
</dbReference>
<keyword evidence="14" id="KW-1185">Reference proteome</keyword>
<name>A0A919CLT7_9GAMM</name>
<reference evidence="13" key="1">
    <citation type="journal article" date="2014" name="Int. J. Syst. Evol. Microbiol.">
        <title>Complete genome sequence of Corynebacterium casei LMG S-19264T (=DSM 44701T), isolated from a smear-ripened cheese.</title>
        <authorList>
            <consortium name="US DOE Joint Genome Institute (JGI-PGF)"/>
            <person name="Walter F."/>
            <person name="Albersmeier A."/>
            <person name="Kalinowski J."/>
            <person name="Ruckert C."/>
        </authorList>
    </citation>
    <scope>NUCLEOTIDE SEQUENCE</scope>
    <source>
        <strain evidence="13">KCTC 23430</strain>
    </source>
</reference>
<evidence type="ECO:0000259" key="12">
    <source>
        <dbReference type="Pfam" id="PF01467"/>
    </source>
</evidence>
<evidence type="ECO:0000256" key="11">
    <source>
        <dbReference type="HAMAP-Rule" id="MF_00244"/>
    </source>
</evidence>
<keyword evidence="9 11" id="KW-0520">NAD</keyword>
<comment type="caution">
    <text evidence="13">The sequence shown here is derived from an EMBL/GenBank/DDBJ whole genome shotgun (WGS) entry which is preliminary data.</text>
</comment>
<organism evidence="13 14">
    <name type="scientific">Parahalioglobus pacificus</name>
    <dbReference type="NCBI Taxonomy" id="930806"/>
    <lineage>
        <taxon>Bacteria</taxon>
        <taxon>Pseudomonadati</taxon>
        <taxon>Pseudomonadota</taxon>
        <taxon>Gammaproteobacteria</taxon>
        <taxon>Cellvibrionales</taxon>
        <taxon>Halieaceae</taxon>
        <taxon>Parahalioglobus</taxon>
    </lineage>
</organism>
<dbReference type="InterPro" id="IPR005248">
    <property type="entry name" value="NadD/NMNAT"/>
</dbReference>
<evidence type="ECO:0000256" key="1">
    <source>
        <dbReference type="ARBA" id="ARBA00002324"/>
    </source>
</evidence>
<gene>
    <name evidence="11 13" type="primary">nadD</name>
    <name evidence="13" type="ORF">GCM10007053_25710</name>
</gene>
<dbReference type="GO" id="GO:0009435">
    <property type="term" value="P:NAD+ biosynthetic process"/>
    <property type="evidence" value="ECO:0007669"/>
    <property type="project" value="UniProtKB-UniRule"/>
</dbReference>
<proteinExistence type="inferred from homology"/>
<dbReference type="NCBIfam" id="TIGR00482">
    <property type="entry name" value="nicotinate (nicotinamide) nucleotide adenylyltransferase"/>
    <property type="match status" value="1"/>
</dbReference>
<dbReference type="InterPro" id="IPR004821">
    <property type="entry name" value="Cyt_trans-like"/>
</dbReference>
<comment type="function">
    <text evidence="1 11">Catalyzes the reversible adenylation of nicotinate mononucleotide (NaMN) to nicotinic acid adenine dinucleotide (NaAD).</text>
</comment>
<dbReference type="EC" id="2.7.7.18" evidence="11"/>
<sequence length="223" mass="24451">MDVAKRAQAVAVLGGTFNPVHFGHLRSALELVDHLHLSQLRLMVSARPPHRDEPQTSAEHRAAMVQLAVDDEPRLICDTRELARSGPSYTVDSLKALRAEVGQEMPLLLVVGGDAVQGLTGWSRWQALLDYAHLVVVARPGFTLPRGGELGDWLTSHEAGLPGDLFDVPQGRVYLESLRPLPISATEIRALLQSGKSARYLLPDSVLDYINQHELYTGRSPTT</sequence>